<evidence type="ECO:0000259" key="6">
    <source>
        <dbReference type="Pfam" id="PF01061"/>
    </source>
</evidence>
<comment type="subcellular location">
    <subcellularLocation>
        <location evidence="1">Membrane</location>
        <topology evidence="1">Multi-pass membrane protein</topology>
    </subcellularLocation>
</comment>
<dbReference type="AlphaFoldDB" id="A0A0P9D740"/>
<evidence type="ECO:0000256" key="5">
    <source>
        <dbReference type="SAM" id="Phobius"/>
    </source>
</evidence>
<dbReference type="GO" id="GO:0043190">
    <property type="term" value="C:ATP-binding cassette (ABC) transporter complex"/>
    <property type="evidence" value="ECO:0007669"/>
    <property type="project" value="InterPro"/>
</dbReference>
<feature type="transmembrane region" description="Helical" evidence="5">
    <location>
        <begin position="115"/>
        <end position="137"/>
    </location>
</feature>
<gene>
    <name evidence="7" type="ORF">SE17_23415</name>
</gene>
<feature type="transmembrane region" description="Helical" evidence="5">
    <location>
        <begin position="20"/>
        <end position="43"/>
    </location>
</feature>
<reference evidence="7 8" key="1">
    <citation type="submission" date="2015-09" db="EMBL/GenBank/DDBJ databases">
        <title>Draft genome sequence of Kouleothrix aurantiaca JCM 19913.</title>
        <authorList>
            <person name="Hemp J."/>
        </authorList>
    </citation>
    <scope>NUCLEOTIDE SEQUENCE [LARGE SCALE GENOMIC DNA]</scope>
    <source>
        <strain evidence="7 8">COM-B</strain>
    </source>
</reference>
<organism evidence="7 8">
    <name type="scientific">Kouleothrix aurantiaca</name>
    <dbReference type="NCBI Taxonomy" id="186479"/>
    <lineage>
        <taxon>Bacteria</taxon>
        <taxon>Bacillati</taxon>
        <taxon>Chloroflexota</taxon>
        <taxon>Chloroflexia</taxon>
        <taxon>Chloroflexales</taxon>
        <taxon>Roseiflexineae</taxon>
        <taxon>Roseiflexaceae</taxon>
        <taxon>Kouleothrix</taxon>
    </lineage>
</organism>
<evidence type="ECO:0000256" key="4">
    <source>
        <dbReference type="ARBA" id="ARBA00023136"/>
    </source>
</evidence>
<dbReference type="GO" id="GO:0140359">
    <property type="term" value="F:ABC-type transporter activity"/>
    <property type="evidence" value="ECO:0007669"/>
    <property type="project" value="InterPro"/>
</dbReference>
<evidence type="ECO:0000256" key="1">
    <source>
        <dbReference type="ARBA" id="ARBA00004141"/>
    </source>
</evidence>
<evidence type="ECO:0000256" key="2">
    <source>
        <dbReference type="ARBA" id="ARBA00022692"/>
    </source>
</evidence>
<keyword evidence="2 5" id="KW-0812">Transmembrane</keyword>
<accession>A0A0P9D740</accession>
<dbReference type="InterPro" id="IPR051784">
    <property type="entry name" value="Nod_factor_ABC_transporter"/>
</dbReference>
<keyword evidence="3 5" id="KW-1133">Transmembrane helix</keyword>
<evidence type="ECO:0000313" key="8">
    <source>
        <dbReference type="Proteomes" id="UP000050509"/>
    </source>
</evidence>
<feature type="non-terminal residue" evidence="7">
    <location>
        <position position="239"/>
    </location>
</feature>
<feature type="domain" description="ABC-2 type transporter transmembrane" evidence="6">
    <location>
        <begin position="93"/>
        <end position="222"/>
    </location>
</feature>
<keyword evidence="4 5" id="KW-0472">Membrane</keyword>
<feature type="transmembrane region" description="Helical" evidence="5">
    <location>
        <begin position="149"/>
        <end position="172"/>
    </location>
</feature>
<dbReference type="Pfam" id="PF01061">
    <property type="entry name" value="ABC2_membrane"/>
    <property type="match status" value="1"/>
</dbReference>
<keyword evidence="8" id="KW-1185">Reference proteome</keyword>
<dbReference type="PRINTS" id="PR00164">
    <property type="entry name" value="ABC2TRNSPORT"/>
</dbReference>
<name>A0A0P9D740_9CHLR</name>
<dbReference type="EMBL" id="LJCR01001093">
    <property type="protein sequence ID" value="KPV51054.1"/>
    <property type="molecule type" value="Genomic_DNA"/>
</dbReference>
<evidence type="ECO:0000313" key="7">
    <source>
        <dbReference type="EMBL" id="KPV51054.1"/>
    </source>
</evidence>
<dbReference type="PANTHER" id="PTHR43229:SF2">
    <property type="entry name" value="NODULATION PROTEIN J"/>
    <property type="match status" value="1"/>
</dbReference>
<proteinExistence type="predicted"/>
<evidence type="ECO:0000256" key="3">
    <source>
        <dbReference type="ARBA" id="ARBA00022989"/>
    </source>
</evidence>
<sequence length="239" mass="26107">MLIQIRVPWAFLVRDYRLDVSYKLGFLFRVLSAVLNVGIYYFIARVFNATAAPYLNAYGGSYFAFVILGVAFSEYMSIGMSAIGESVRDGQTTGTLELLLLSPTQLLTTLFSSSLWSYVFATLRVLVYLVVGIFLGIDYGNANVPFALLTLVISIVSFNALGLFAASVIILMKRGDPLGWALRVGSLMLSGVYDPVDVLPGWLRSVGQALPLTHSLELLRRSLLLGEGFAKLGAELLSL</sequence>
<dbReference type="InterPro" id="IPR000412">
    <property type="entry name" value="ABC_2_transport"/>
</dbReference>
<protein>
    <recommendedName>
        <fullName evidence="6">ABC-2 type transporter transmembrane domain-containing protein</fullName>
    </recommendedName>
</protein>
<dbReference type="InterPro" id="IPR013525">
    <property type="entry name" value="ABC2_TM"/>
</dbReference>
<dbReference type="PANTHER" id="PTHR43229">
    <property type="entry name" value="NODULATION PROTEIN J"/>
    <property type="match status" value="1"/>
</dbReference>
<dbReference type="Proteomes" id="UP000050509">
    <property type="component" value="Unassembled WGS sequence"/>
</dbReference>
<comment type="caution">
    <text evidence="7">The sequence shown here is derived from an EMBL/GenBank/DDBJ whole genome shotgun (WGS) entry which is preliminary data.</text>
</comment>